<protein>
    <submittedName>
        <fullName evidence="1">Uncharacterized protein</fullName>
    </submittedName>
</protein>
<comment type="caution">
    <text evidence="1">The sequence shown here is derived from an EMBL/GenBank/DDBJ whole genome shotgun (WGS) entry which is preliminary data.</text>
</comment>
<sequence length="103" mass="12100">MARFCFKRRREINYKDSLSLRNHQSQRLNYEIFVVYIFTNWDLKAHLSGNAHFSDNSLIFNQTPDLAFAYTLSVSDTDSQTLRVSFSDAQKEKVLRIILKASF</sequence>
<proteinExistence type="predicted"/>
<accession>A0A077PWB0</accession>
<dbReference type="AlphaFoldDB" id="A0A077PWB0"/>
<organism evidence="1">
    <name type="scientific">Xenorhabdus bovienii str. kraussei Becker Underwood</name>
    <dbReference type="NCBI Taxonomy" id="1398204"/>
    <lineage>
        <taxon>Bacteria</taxon>
        <taxon>Pseudomonadati</taxon>
        <taxon>Pseudomonadota</taxon>
        <taxon>Gammaproteobacteria</taxon>
        <taxon>Enterobacterales</taxon>
        <taxon>Morganellaceae</taxon>
        <taxon>Xenorhabdus</taxon>
    </lineage>
</organism>
<dbReference type="EMBL" id="CBSZ010000277">
    <property type="protein sequence ID" value="CDH25002.1"/>
    <property type="molecule type" value="Genomic_DNA"/>
</dbReference>
<name>A0A077PWB0_XENBV</name>
<dbReference type="HOGENOM" id="CLU_2262739_0_0_6"/>
<dbReference type="Proteomes" id="UP000028493">
    <property type="component" value="Unassembled WGS sequence"/>
</dbReference>
<evidence type="ECO:0000313" key="1">
    <source>
        <dbReference type="EMBL" id="CDH25002.1"/>
    </source>
</evidence>
<reference evidence="1" key="1">
    <citation type="submission" date="2013-07" db="EMBL/GenBank/DDBJ databases">
        <title>Sub-species coevolution in mutualistic symbiosis.</title>
        <authorList>
            <person name="Murfin K."/>
            <person name="Klassen J."/>
            <person name="Lee M."/>
            <person name="Forst S."/>
            <person name="Stock P."/>
            <person name="Goodrich-Blair H."/>
        </authorList>
    </citation>
    <scope>NUCLEOTIDE SEQUENCE [LARGE SCALE GENOMIC DNA]</scope>
    <source>
        <strain evidence="1">Kraussei Becker Underwood</strain>
    </source>
</reference>
<gene>
    <name evidence="1" type="ORF">XBKB1_3480001</name>
</gene>